<keyword evidence="14 16" id="KW-0539">Nucleus</keyword>
<keyword evidence="8" id="KW-0221">Differentiation</keyword>
<dbReference type="InterPro" id="IPR041057">
    <property type="entry name" value="ZHX_Znf_C2H2"/>
</dbReference>
<evidence type="ECO:0000256" key="17">
    <source>
        <dbReference type="RuleBase" id="RU000682"/>
    </source>
</evidence>
<feature type="compositionally biased region" description="Acidic residues" evidence="18">
    <location>
        <begin position="767"/>
        <end position="787"/>
    </location>
</feature>
<comment type="caution">
    <text evidence="21">The sequence shown here is derived from an EMBL/GenBank/DDBJ whole genome shotgun (WGS) entry which is preliminary data.</text>
</comment>
<dbReference type="EMBL" id="JANIIK010000039">
    <property type="protein sequence ID" value="KAJ3609739.1"/>
    <property type="molecule type" value="Genomic_DNA"/>
</dbReference>
<dbReference type="PROSITE" id="PS50157">
    <property type="entry name" value="ZINC_FINGER_C2H2_2"/>
    <property type="match status" value="1"/>
</dbReference>
<dbReference type="InterPro" id="IPR009057">
    <property type="entry name" value="Homeodomain-like_sf"/>
</dbReference>
<dbReference type="GO" id="GO:0003677">
    <property type="term" value="F:DNA binding"/>
    <property type="evidence" value="ECO:0007669"/>
    <property type="project" value="UniProtKB-UniRule"/>
</dbReference>
<keyword evidence="11 16" id="KW-0238">DNA-binding</keyword>
<comment type="subcellular location">
    <subcellularLocation>
        <location evidence="1 16 17">Nucleus</location>
    </subcellularLocation>
</comment>
<evidence type="ECO:0000256" key="8">
    <source>
        <dbReference type="ARBA" id="ARBA00022782"/>
    </source>
</evidence>
<evidence type="ECO:0000256" key="3">
    <source>
        <dbReference type="ARBA" id="ARBA00022491"/>
    </source>
</evidence>
<comment type="similarity">
    <text evidence="2">Belongs to the ZHX family.</text>
</comment>
<feature type="region of interest" description="Disordered" evidence="18">
    <location>
        <begin position="685"/>
        <end position="713"/>
    </location>
</feature>
<feature type="DNA-binding region" description="Homeobox" evidence="16">
    <location>
        <begin position="537"/>
        <end position="586"/>
    </location>
</feature>
<dbReference type="PANTHER" id="PTHR15467">
    <property type="entry name" value="ZINC-FINGERS AND HOMEOBOXES RELATED"/>
    <property type="match status" value="1"/>
</dbReference>
<accession>A0A9Q0EM02</accession>
<dbReference type="InterPro" id="IPR036236">
    <property type="entry name" value="Znf_C2H2_sf"/>
</dbReference>
<evidence type="ECO:0000259" key="19">
    <source>
        <dbReference type="PROSITE" id="PS50071"/>
    </source>
</evidence>
<feature type="domain" description="Homeobox" evidence="19">
    <location>
        <begin position="535"/>
        <end position="585"/>
    </location>
</feature>
<dbReference type="Gene3D" id="3.30.160.60">
    <property type="entry name" value="Classic Zinc Finger"/>
    <property type="match status" value="1"/>
</dbReference>
<reference evidence="21" key="1">
    <citation type="submission" date="2022-07" db="EMBL/GenBank/DDBJ databases">
        <title>Chromosome-level genome of Muraenolepis orangiensis.</title>
        <authorList>
            <person name="Kim J."/>
        </authorList>
    </citation>
    <scope>NUCLEOTIDE SEQUENCE</scope>
    <source>
        <strain evidence="21">KU_S4_2022</strain>
        <tissue evidence="21">Muscle</tissue>
    </source>
</reference>
<dbReference type="SMART" id="SM00389">
    <property type="entry name" value="HOX"/>
    <property type="match status" value="2"/>
</dbReference>
<dbReference type="InterPro" id="IPR001356">
    <property type="entry name" value="HD"/>
</dbReference>
<dbReference type="SUPFAM" id="SSF46689">
    <property type="entry name" value="Homeodomain-like"/>
    <property type="match status" value="3"/>
</dbReference>
<dbReference type="GO" id="GO:0005634">
    <property type="term" value="C:nucleus"/>
    <property type="evidence" value="ECO:0007669"/>
    <property type="project" value="UniProtKB-SubCell"/>
</dbReference>
<keyword evidence="3" id="KW-0678">Repressor</keyword>
<dbReference type="PROSITE" id="PS50071">
    <property type="entry name" value="HOMEOBOX_2"/>
    <property type="match status" value="2"/>
</dbReference>
<feature type="domain" description="Homeobox" evidence="19">
    <location>
        <begin position="234"/>
        <end position="277"/>
    </location>
</feature>
<evidence type="ECO:0000313" key="22">
    <source>
        <dbReference type="Proteomes" id="UP001148018"/>
    </source>
</evidence>
<dbReference type="GO" id="GO:0008270">
    <property type="term" value="F:zinc ion binding"/>
    <property type="evidence" value="ECO:0007669"/>
    <property type="project" value="UniProtKB-KW"/>
</dbReference>
<feature type="region of interest" description="Disordered" evidence="18">
    <location>
        <begin position="592"/>
        <end position="658"/>
    </location>
</feature>
<keyword evidence="12 16" id="KW-0371">Homeobox</keyword>
<evidence type="ECO:0000256" key="1">
    <source>
        <dbReference type="ARBA" id="ARBA00004123"/>
    </source>
</evidence>
<dbReference type="FunFam" id="1.10.10.60:FF:000062">
    <property type="entry name" value="zinc fingers and homeoboxes protein 3"/>
    <property type="match status" value="1"/>
</dbReference>
<dbReference type="Gene3D" id="1.10.10.60">
    <property type="entry name" value="Homeodomain-like"/>
    <property type="match status" value="3"/>
</dbReference>
<feature type="region of interest" description="Disordered" evidence="18">
    <location>
        <begin position="1"/>
        <end position="67"/>
    </location>
</feature>
<evidence type="ECO:0000256" key="13">
    <source>
        <dbReference type="ARBA" id="ARBA00023163"/>
    </source>
</evidence>
<evidence type="ECO:0000256" key="9">
    <source>
        <dbReference type="ARBA" id="ARBA00022833"/>
    </source>
</evidence>
<evidence type="ECO:0008006" key="23">
    <source>
        <dbReference type="Google" id="ProtNLM"/>
    </source>
</evidence>
<proteinExistence type="inferred from homology"/>
<dbReference type="Pfam" id="PF18387">
    <property type="entry name" value="zf_C2H2_ZHX"/>
    <property type="match status" value="1"/>
</dbReference>
<dbReference type="Proteomes" id="UP001148018">
    <property type="component" value="Unassembled WGS sequence"/>
</dbReference>
<dbReference type="Pfam" id="PF00046">
    <property type="entry name" value="Homeodomain"/>
    <property type="match status" value="1"/>
</dbReference>
<feature type="DNA-binding region" description="Homeobox" evidence="16">
    <location>
        <begin position="236"/>
        <end position="278"/>
    </location>
</feature>
<feature type="region of interest" description="Disordered" evidence="18">
    <location>
        <begin position="435"/>
        <end position="464"/>
    </location>
</feature>
<keyword evidence="13" id="KW-0804">Transcription</keyword>
<keyword evidence="22" id="KW-1185">Reference proteome</keyword>
<feature type="domain" description="C2H2-type" evidence="20">
    <location>
        <begin position="107"/>
        <end position="135"/>
    </location>
</feature>
<dbReference type="SMART" id="SM00355">
    <property type="entry name" value="ZnF_C2H2"/>
    <property type="match status" value="2"/>
</dbReference>
<evidence type="ECO:0000256" key="10">
    <source>
        <dbReference type="ARBA" id="ARBA00023015"/>
    </source>
</evidence>
<dbReference type="GO" id="GO:0000981">
    <property type="term" value="F:DNA-binding transcription factor activity, RNA polymerase II-specific"/>
    <property type="evidence" value="ECO:0007669"/>
    <property type="project" value="TreeGrafter"/>
</dbReference>
<evidence type="ECO:0000256" key="4">
    <source>
        <dbReference type="ARBA" id="ARBA00022553"/>
    </source>
</evidence>
<keyword evidence="9" id="KW-0862">Zinc</keyword>
<feature type="compositionally biased region" description="Low complexity" evidence="18">
    <location>
        <begin position="627"/>
        <end position="638"/>
    </location>
</feature>
<evidence type="ECO:0000313" key="21">
    <source>
        <dbReference type="EMBL" id="KAJ3609739.1"/>
    </source>
</evidence>
<evidence type="ECO:0000259" key="20">
    <source>
        <dbReference type="PROSITE" id="PS50157"/>
    </source>
</evidence>
<evidence type="ECO:0000256" key="12">
    <source>
        <dbReference type="ARBA" id="ARBA00023155"/>
    </source>
</evidence>
<dbReference type="PANTHER" id="PTHR15467:SF5">
    <property type="entry name" value="ZINC FINGERS AND HOMEOBOXES PROTEIN 2"/>
    <property type="match status" value="1"/>
</dbReference>
<feature type="region of interest" description="Disordered" evidence="18">
    <location>
        <begin position="757"/>
        <end position="787"/>
    </location>
</feature>
<feature type="compositionally biased region" description="Pro residues" evidence="18">
    <location>
        <begin position="611"/>
        <end position="626"/>
    </location>
</feature>
<keyword evidence="6" id="KW-0677">Repeat</keyword>
<evidence type="ECO:0000256" key="15">
    <source>
        <dbReference type="PROSITE-ProRule" id="PRU00042"/>
    </source>
</evidence>
<evidence type="ECO:0000256" key="11">
    <source>
        <dbReference type="ARBA" id="ARBA00023125"/>
    </source>
</evidence>
<keyword evidence="4" id="KW-0597">Phosphoprotein</keyword>
<keyword evidence="10" id="KW-0805">Transcription regulation</keyword>
<evidence type="ECO:0000256" key="14">
    <source>
        <dbReference type="ARBA" id="ARBA00023242"/>
    </source>
</evidence>
<evidence type="ECO:0000256" key="16">
    <source>
        <dbReference type="PROSITE-ProRule" id="PRU00108"/>
    </source>
</evidence>
<evidence type="ECO:0000256" key="7">
    <source>
        <dbReference type="ARBA" id="ARBA00022771"/>
    </source>
</evidence>
<protein>
    <recommendedName>
        <fullName evidence="23">Zinc fingers and homeoboxes 2</fullName>
    </recommendedName>
</protein>
<dbReference type="AlphaFoldDB" id="A0A9Q0EM02"/>
<evidence type="ECO:0000256" key="6">
    <source>
        <dbReference type="ARBA" id="ARBA00022737"/>
    </source>
</evidence>
<dbReference type="CDD" id="cd00086">
    <property type="entry name" value="homeodomain"/>
    <property type="match status" value="2"/>
</dbReference>
<dbReference type="SUPFAM" id="SSF57667">
    <property type="entry name" value="beta-beta-alpha zinc fingers"/>
    <property type="match status" value="2"/>
</dbReference>
<keyword evidence="7 15" id="KW-0863">Zinc-finger</keyword>
<dbReference type="InterPro" id="IPR013087">
    <property type="entry name" value="Znf_C2H2_type"/>
</dbReference>
<feature type="compositionally biased region" description="Low complexity" evidence="18">
    <location>
        <begin position="437"/>
        <end position="456"/>
    </location>
</feature>
<feature type="compositionally biased region" description="Gly residues" evidence="18">
    <location>
        <begin position="691"/>
        <end position="703"/>
    </location>
</feature>
<name>A0A9Q0EM02_9TELE</name>
<gene>
    <name evidence="21" type="ORF">NHX12_024250</name>
</gene>
<dbReference type="OrthoDB" id="6159439at2759"/>
<keyword evidence="5" id="KW-0479">Metal-binding</keyword>
<evidence type="ECO:0000256" key="5">
    <source>
        <dbReference type="ARBA" id="ARBA00022723"/>
    </source>
</evidence>
<organism evidence="21 22">
    <name type="scientific">Muraenolepis orangiensis</name>
    <name type="common">Patagonian moray cod</name>
    <dbReference type="NCBI Taxonomy" id="630683"/>
    <lineage>
        <taxon>Eukaryota</taxon>
        <taxon>Metazoa</taxon>
        <taxon>Chordata</taxon>
        <taxon>Craniata</taxon>
        <taxon>Vertebrata</taxon>
        <taxon>Euteleostomi</taxon>
        <taxon>Actinopterygii</taxon>
        <taxon>Neopterygii</taxon>
        <taxon>Teleostei</taxon>
        <taxon>Neoteleostei</taxon>
        <taxon>Acanthomorphata</taxon>
        <taxon>Zeiogadaria</taxon>
        <taxon>Gadariae</taxon>
        <taxon>Gadiformes</taxon>
        <taxon>Muraenolepidoidei</taxon>
        <taxon>Muraenolepididae</taxon>
        <taxon>Muraenolepis</taxon>
    </lineage>
</organism>
<evidence type="ECO:0000256" key="18">
    <source>
        <dbReference type="SAM" id="MobiDB-lite"/>
    </source>
</evidence>
<sequence>MSSRRKSSTPCMVLPNHPSEEEVPAEEVPMSVEDGRPGPLRSPDPGEDNPERPLQQQEEDKEQVWAPGDHEARGYVCKYCSFSTRLLAAFKEHVDTLHPSVILNPVYLCAVCNFSTDKLDSLTNHNEAQHPGETGFRFKRVTADHRTVLEQTIKGLEERALPPRVPVRSNGVLQKDQMAAVSLNGTVYLPEAASQCSHVSPLLRRPPNFSSVPKMAVPLNTSKYNSSLDTNTTLMSSFNKFPYPTHAELSWLTASSKHPEEQIKVWFTTQRLKQGITWSPEEVEEARKKMFNGSIPPAHHTFTAPPSVSPSSSPGVSMCSGYVLVRPLAEQAESKRPIMAVAPHSGGPKDKGLMAPPPPPPPLKDRPHFPMEMKRPAATPLVTADAKRKHPGVAVGFTPLLTRPYGAPPPPIVAPPYKNYLLPHPSSLLSRDKHAIAHASSASAQTRRPSIIQPPRASRPPAQPSAFSYELKEQRGLEPRASCPRGDKVLTPLGEANGFPRDLNLHNSLLQVNGLGGVCTVPNQFPLLERMKGKTSEQLKVLEETFLRNSFPAQGDVDTLAATTRLSRQEIRSWFLERRALRDNLEQALLGSTGPKKMAGHLNGIHKPKRSSPPAPVSRAPPPPIVAPSAPQSGSGPPDWAPTRWPSSEEMSQLEARTGLPRSHLVRWFTDSRLTLKTSGPELSPLFHKMGGPGGPGPIGGQQAGRSPPLLPENVPTVLQRCREGGANASRIAENYASSLGSQQHQDWFSSRLRQKALMDMKSGGEGEGEGEEEEEEEEEEEVLGRC</sequence>
<dbReference type="GO" id="GO:0030154">
    <property type="term" value="P:cell differentiation"/>
    <property type="evidence" value="ECO:0007669"/>
    <property type="project" value="UniProtKB-KW"/>
</dbReference>
<evidence type="ECO:0000256" key="2">
    <source>
        <dbReference type="ARBA" id="ARBA00007440"/>
    </source>
</evidence>